<name>A0ABP7G276_9ACTN</name>
<dbReference type="PANTHER" id="PTHR42715">
    <property type="entry name" value="BETA-GLUCOSIDASE"/>
    <property type="match status" value="1"/>
</dbReference>
<keyword evidence="4" id="KW-0326">Glycosidase</keyword>
<proteinExistence type="inferred from homology"/>
<comment type="similarity">
    <text evidence="1 4">Belongs to the glycosyl hydrolase 3 family.</text>
</comment>
<dbReference type="Gene3D" id="2.60.40.10">
    <property type="entry name" value="Immunoglobulins"/>
    <property type="match status" value="1"/>
</dbReference>
<dbReference type="Pfam" id="PF00933">
    <property type="entry name" value="Glyco_hydro_3"/>
    <property type="match status" value="1"/>
</dbReference>
<protein>
    <submittedName>
        <fullName evidence="6">Glycoside hydrolase family 3 N-terminal domain-containing protein</fullName>
    </submittedName>
</protein>
<dbReference type="SMART" id="SM01217">
    <property type="entry name" value="Fn3_like"/>
    <property type="match status" value="1"/>
</dbReference>
<dbReference type="InterPro" id="IPR019800">
    <property type="entry name" value="Glyco_hydro_3_AS"/>
</dbReference>
<evidence type="ECO:0000259" key="5">
    <source>
        <dbReference type="SMART" id="SM01217"/>
    </source>
</evidence>
<dbReference type="InterPro" id="IPR050288">
    <property type="entry name" value="Cellulose_deg_GH3"/>
</dbReference>
<dbReference type="RefSeq" id="WP_344973285.1">
    <property type="nucleotide sequence ID" value="NZ_BAABDD010000018.1"/>
</dbReference>
<dbReference type="SUPFAM" id="SSF51445">
    <property type="entry name" value="(Trans)glycosidases"/>
    <property type="match status" value="1"/>
</dbReference>
<dbReference type="EMBL" id="BAABDD010000018">
    <property type="protein sequence ID" value="GAA3753567.1"/>
    <property type="molecule type" value="Genomic_DNA"/>
</dbReference>
<gene>
    <name evidence="6" type="ORF">GCM10022402_35400</name>
</gene>
<evidence type="ECO:0000256" key="2">
    <source>
        <dbReference type="ARBA" id="ARBA00022801"/>
    </source>
</evidence>
<dbReference type="GO" id="GO:0016787">
    <property type="term" value="F:hydrolase activity"/>
    <property type="evidence" value="ECO:0007669"/>
    <property type="project" value="UniProtKB-KW"/>
</dbReference>
<feature type="domain" description="Fibronectin type III-like" evidence="5">
    <location>
        <begin position="675"/>
        <end position="744"/>
    </location>
</feature>
<dbReference type="Gene3D" id="3.20.20.300">
    <property type="entry name" value="Glycoside hydrolase, family 3, N-terminal domain"/>
    <property type="match status" value="1"/>
</dbReference>
<dbReference type="InterPro" id="IPR013783">
    <property type="entry name" value="Ig-like_fold"/>
</dbReference>
<evidence type="ECO:0000256" key="3">
    <source>
        <dbReference type="ARBA" id="ARBA00023277"/>
    </source>
</evidence>
<dbReference type="Proteomes" id="UP001500908">
    <property type="component" value="Unassembled WGS sequence"/>
</dbReference>
<keyword evidence="3" id="KW-0119">Carbohydrate metabolism</keyword>
<evidence type="ECO:0000256" key="1">
    <source>
        <dbReference type="ARBA" id="ARBA00005336"/>
    </source>
</evidence>
<organism evidence="6 7">
    <name type="scientific">Salinactinospora qingdaonensis</name>
    <dbReference type="NCBI Taxonomy" id="702744"/>
    <lineage>
        <taxon>Bacteria</taxon>
        <taxon>Bacillati</taxon>
        <taxon>Actinomycetota</taxon>
        <taxon>Actinomycetes</taxon>
        <taxon>Streptosporangiales</taxon>
        <taxon>Nocardiopsidaceae</taxon>
        <taxon>Salinactinospora</taxon>
    </lineage>
</organism>
<dbReference type="Gene3D" id="3.40.50.1700">
    <property type="entry name" value="Glycoside hydrolase family 3 C-terminal domain"/>
    <property type="match status" value="1"/>
</dbReference>
<accession>A0ABP7G276</accession>
<dbReference type="Pfam" id="PF14310">
    <property type="entry name" value="Fn3-like"/>
    <property type="match status" value="1"/>
</dbReference>
<reference evidence="7" key="1">
    <citation type="journal article" date="2019" name="Int. J. Syst. Evol. Microbiol.">
        <title>The Global Catalogue of Microorganisms (GCM) 10K type strain sequencing project: providing services to taxonomists for standard genome sequencing and annotation.</title>
        <authorList>
            <consortium name="The Broad Institute Genomics Platform"/>
            <consortium name="The Broad Institute Genome Sequencing Center for Infectious Disease"/>
            <person name="Wu L."/>
            <person name="Ma J."/>
        </authorList>
    </citation>
    <scope>NUCLEOTIDE SEQUENCE [LARGE SCALE GENOMIC DNA]</scope>
    <source>
        <strain evidence="7">JCM 17137</strain>
    </source>
</reference>
<dbReference type="InterPro" id="IPR001764">
    <property type="entry name" value="Glyco_hydro_3_N"/>
</dbReference>
<dbReference type="InterPro" id="IPR017853">
    <property type="entry name" value="GH"/>
</dbReference>
<evidence type="ECO:0000313" key="7">
    <source>
        <dbReference type="Proteomes" id="UP001500908"/>
    </source>
</evidence>
<keyword evidence="2 4" id="KW-0378">Hydrolase</keyword>
<sequence>MTESAQWRDPSLPVDDRVEALLAAMTLEEKLAQLGSFWPRPQGEEQGDGGEVAPMESAFQDSTGPFEKQASNGLGQLTRIFGTEPVTPAEGVRRLRDHQRYLTDNTRLGVPAIAHEECLTGFTTFGATVYPAAIAWGATFDSALVQRMAATIGRDMAAVGVHQGLSPVMDVVRDYRWGRVEETLGEDPYLVATLGTAYVRGLQGSGIVATLKHFAGYSASRAGRNHAPVPIGPREFADVILPPFEMAVREGGVGSVMNSYSDIDGVPAINHGLLTEVLREKWGFTGTVVSDYWAVAFLDLMHRVSPSRAASGALALRAGVDVELPASNAYEKVDELVLSGELPVELVDRSVRRVLRQKIELGLLDPEWRAVPETTGDGAEVDLDPASSRTLAREVAEKSVILLDNPGGLPLASQTSQVALIGPCGDDPRTFLGCYSFPNHVLSRYEDRGTGVRVDSLLTALKAELPQTHVEHALGVPVLEPDRSGIPAAVEAARRADVAVVAVGDLASLFGRGTSGEGCDAVDLSLPGAQADLVEAVLATGTPVVLVVVSGRPYALGAFAGRCAAVVQAFLPGEEGGAAIAGVLSGRINPSGHLPVGVPRHHGGQPGTYLSAPLGRHSDGISNLDPSPLYPFGHGRSYTTFAYEDLTLSEDRIAPDGRLHIEVTVRNTGERDGDDVVQLYLSDEVCQVTRPVRELVGYARVSLPAKAACRVRFQVHADRTSFTGMDLRRVVEPGTFTVAVGHSSEELPLTATFQITGEPRSIEGARVMSTPVEIATADS</sequence>
<dbReference type="InterPro" id="IPR036962">
    <property type="entry name" value="Glyco_hydro_3_N_sf"/>
</dbReference>
<dbReference type="InterPro" id="IPR036881">
    <property type="entry name" value="Glyco_hydro_3_C_sf"/>
</dbReference>
<dbReference type="SUPFAM" id="SSF52279">
    <property type="entry name" value="Beta-D-glucan exohydrolase, C-terminal domain"/>
    <property type="match status" value="1"/>
</dbReference>
<comment type="caution">
    <text evidence="6">The sequence shown here is derived from an EMBL/GenBank/DDBJ whole genome shotgun (WGS) entry which is preliminary data.</text>
</comment>
<keyword evidence="7" id="KW-1185">Reference proteome</keyword>
<dbReference type="Pfam" id="PF01915">
    <property type="entry name" value="Glyco_hydro_3_C"/>
    <property type="match status" value="1"/>
</dbReference>
<dbReference type="PROSITE" id="PS00775">
    <property type="entry name" value="GLYCOSYL_HYDROL_F3"/>
    <property type="match status" value="1"/>
</dbReference>
<dbReference type="PANTHER" id="PTHR42715:SF10">
    <property type="entry name" value="BETA-GLUCOSIDASE"/>
    <property type="match status" value="1"/>
</dbReference>
<evidence type="ECO:0000256" key="4">
    <source>
        <dbReference type="RuleBase" id="RU361161"/>
    </source>
</evidence>
<dbReference type="InterPro" id="IPR002772">
    <property type="entry name" value="Glyco_hydro_3_C"/>
</dbReference>
<dbReference type="PRINTS" id="PR00133">
    <property type="entry name" value="GLHYDRLASE3"/>
</dbReference>
<dbReference type="InterPro" id="IPR026891">
    <property type="entry name" value="Fn3-like"/>
</dbReference>
<evidence type="ECO:0000313" key="6">
    <source>
        <dbReference type="EMBL" id="GAA3753567.1"/>
    </source>
</evidence>